<proteinExistence type="predicted"/>
<dbReference type="Pfam" id="PF09346">
    <property type="entry name" value="SMI1_KNR4"/>
    <property type="match status" value="1"/>
</dbReference>
<accession>A0A833GY02</accession>
<protein>
    <submittedName>
        <fullName evidence="2">SMI1/KNR4 family protein</fullName>
    </submittedName>
</protein>
<dbReference type="Proteomes" id="UP000460298">
    <property type="component" value="Unassembled WGS sequence"/>
</dbReference>
<gene>
    <name evidence="2" type="ORF">F9K24_19230</name>
</gene>
<dbReference type="SUPFAM" id="SSF160631">
    <property type="entry name" value="SMI1/KNR4-like"/>
    <property type="match status" value="1"/>
</dbReference>
<evidence type="ECO:0000313" key="3">
    <source>
        <dbReference type="Proteomes" id="UP000460298"/>
    </source>
</evidence>
<dbReference type="Gene3D" id="3.40.1580.10">
    <property type="entry name" value="SMI1/KNR4-like"/>
    <property type="match status" value="1"/>
</dbReference>
<name>A0A833GY02_9LEPT</name>
<feature type="domain" description="Knr4/Smi1-like" evidence="1">
    <location>
        <begin position="36"/>
        <end position="156"/>
    </location>
</feature>
<dbReference type="InterPro" id="IPR037883">
    <property type="entry name" value="Knr4/Smi1-like_sf"/>
</dbReference>
<sequence>MKDWKTHIATMGFVKQMVMKADVKNMWPHHLPEIAATERQLKETENKLGYKIDEHYREFLSFADGWKGFYQTVDLFGTGDLLSGDRYLNAKKMLSYLENDVLERSHLERKTLMPIAATAEDLDLFVLVCPPAKEKGIIVWFAGDEIQRFDNFEEYFLAMIDYNRNALKILKEGAH</sequence>
<dbReference type="EMBL" id="WBUI01000028">
    <property type="protein sequence ID" value="KAB2929640.1"/>
    <property type="molecule type" value="Genomic_DNA"/>
</dbReference>
<dbReference type="InterPro" id="IPR018958">
    <property type="entry name" value="Knr4/Smi1-like_dom"/>
</dbReference>
<comment type="caution">
    <text evidence="2">The sequence shown here is derived from an EMBL/GenBank/DDBJ whole genome shotgun (WGS) entry which is preliminary data.</text>
</comment>
<evidence type="ECO:0000313" key="2">
    <source>
        <dbReference type="EMBL" id="KAB2929640.1"/>
    </source>
</evidence>
<dbReference type="AlphaFoldDB" id="A0A833GY02"/>
<organism evidence="2 3">
    <name type="scientific">Leptonema illini</name>
    <dbReference type="NCBI Taxonomy" id="183"/>
    <lineage>
        <taxon>Bacteria</taxon>
        <taxon>Pseudomonadati</taxon>
        <taxon>Spirochaetota</taxon>
        <taxon>Spirochaetia</taxon>
        <taxon>Leptospirales</taxon>
        <taxon>Leptospiraceae</taxon>
        <taxon>Leptonema</taxon>
    </lineage>
</organism>
<evidence type="ECO:0000259" key="1">
    <source>
        <dbReference type="Pfam" id="PF09346"/>
    </source>
</evidence>
<reference evidence="2 3" key="1">
    <citation type="submission" date="2019-10" db="EMBL/GenBank/DDBJ databases">
        <title>Extracellular Electron Transfer in a Candidatus Methanoperedens spp. Enrichment Culture.</title>
        <authorList>
            <person name="Berger S."/>
            <person name="Rangel Shaw D."/>
            <person name="Berben T."/>
            <person name="In 'T Zandt M."/>
            <person name="Frank J."/>
            <person name="Reimann J."/>
            <person name="Jetten M.S.M."/>
            <person name="Welte C.U."/>
        </authorList>
    </citation>
    <scope>NUCLEOTIDE SEQUENCE [LARGE SCALE GENOMIC DNA]</scope>
    <source>
        <strain evidence="2">SB12</strain>
    </source>
</reference>